<evidence type="ECO:0000256" key="2">
    <source>
        <dbReference type="ARBA" id="ARBA00022723"/>
    </source>
</evidence>
<dbReference type="GO" id="GO:0005975">
    <property type="term" value="P:carbohydrate metabolic process"/>
    <property type="evidence" value="ECO:0007669"/>
    <property type="project" value="InterPro"/>
</dbReference>
<sequence>MRRRVVVNADDFGLTSGVNRAVVEAHVRGIVTSTTAMVRQPAAAEAAGLALAHPALGVGLHVDLGEWAFVDGGWVALYDRVDADDAGAVAAEVDRQVERFSALFGRPPDHLDSHQHVHDSSPVREVVDAAASRLGVPVRGRSGIRYVGGFYGQLSKGEPHHEGITVGALISLLSGLPDGASEVACHPGYVDGLADSRTMYVVERERELQALCDERVAAAVVDAGIELVTFAELP</sequence>
<evidence type="ECO:0000313" key="6">
    <source>
        <dbReference type="EMBL" id="CAA9261187.1"/>
    </source>
</evidence>
<dbReference type="GO" id="GO:0016787">
    <property type="term" value="F:hydrolase activity"/>
    <property type="evidence" value="ECO:0007669"/>
    <property type="project" value="UniProtKB-KW"/>
</dbReference>
<name>A0A6J4IXB5_9ACTN</name>
<keyword evidence="2" id="KW-0479">Metal-binding</keyword>
<organism evidence="6">
    <name type="scientific">uncultured Acidimicrobiales bacterium</name>
    <dbReference type="NCBI Taxonomy" id="310071"/>
    <lineage>
        <taxon>Bacteria</taxon>
        <taxon>Bacillati</taxon>
        <taxon>Actinomycetota</taxon>
        <taxon>Acidimicrobiia</taxon>
        <taxon>Acidimicrobiales</taxon>
        <taxon>environmental samples</taxon>
    </lineage>
</organism>
<evidence type="ECO:0000256" key="5">
    <source>
        <dbReference type="ARBA" id="ARBA00023277"/>
    </source>
</evidence>
<evidence type="ECO:0000256" key="1">
    <source>
        <dbReference type="ARBA" id="ARBA00001946"/>
    </source>
</evidence>
<dbReference type="PANTHER" id="PTHR31609:SF1">
    <property type="entry name" value="CARBOHYDRATE DEACETYLASE"/>
    <property type="match status" value="1"/>
</dbReference>
<dbReference type="Pfam" id="PF04794">
    <property type="entry name" value="YdjC"/>
    <property type="match status" value="1"/>
</dbReference>
<dbReference type="PANTHER" id="PTHR31609">
    <property type="entry name" value="YDJC DEACETYLASE FAMILY MEMBER"/>
    <property type="match status" value="1"/>
</dbReference>
<dbReference type="EMBL" id="CADCSY010000127">
    <property type="protein sequence ID" value="CAA9261187.1"/>
    <property type="molecule type" value="Genomic_DNA"/>
</dbReference>
<dbReference type="Gene3D" id="3.20.20.370">
    <property type="entry name" value="Glycoside hydrolase/deacetylase"/>
    <property type="match status" value="1"/>
</dbReference>
<evidence type="ECO:0000256" key="4">
    <source>
        <dbReference type="ARBA" id="ARBA00022842"/>
    </source>
</evidence>
<keyword evidence="5" id="KW-0119">Carbohydrate metabolism</keyword>
<dbReference type="InterPro" id="IPR011330">
    <property type="entry name" value="Glyco_hydro/deAcase_b/a-brl"/>
</dbReference>
<protein>
    <submittedName>
        <fullName evidence="6">Cellobiose phosphotransferase system YdjC-like protein</fullName>
    </submittedName>
</protein>
<gene>
    <name evidence="6" type="ORF">AVDCRST_MAG20-2713</name>
</gene>
<dbReference type="AlphaFoldDB" id="A0A6J4IXB5"/>
<keyword evidence="6" id="KW-0808">Transferase</keyword>
<accession>A0A6J4IXB5</accession>
<proteinExistence type="predicted"/>
<dbReference type="GO" id="GO:0019213">
    <property type="term" value="F:deacetylase activity"/>
    <property type="evidence" value="ECO:0007669"/>
    <property type="project" value="TreeGrafter"/>
</dbReference>
<dbReference type="GO" id="GO:0016740">
    <property type="term" value="F:transferase activity"/>
    <property type="evidence" value="ECO:0007669"/>
    <property type="project" value="UniProtKB-KW"/>
</dbReference>
<dbReference type="InterPro" id="IPR006879">
    <property type="entry name" value="YdjC-like"/>
</dbReference>
<evidence type="ECO:0000256" key="3">
    <source>
        <dbReference type="ARBA" id="ARBA00022801"/>
    </source>
</evidence>
<dbReference type="GO" id="GO:0046872">
    <property type="term" value="F:metal ion binding"/>
    <property type="evidence" value="ECO:0007669"/>
    <property type="project" value="UniProtKB-KW"/>
</dbReference>
<reference evidence="6" key="1">
    <citation type="submission" date="2020-02" db="EMBL/GenBank/DDBJ databases">
        <authorList>
            <person name="Meier V. D."/>
        </authorList>
    </citation>
    <scope>NUCLEOTIDE SEQUENCE</scope>
    <source>
        <strain evidence="6">AVDCRST_MAG20</strain>
    </source>
</reference>
<dbReference type="SUPFAM" id="SSF88713">
    <property type="entry name" value="Glycoside hydrolase/deacetylase"/>
    <property type="match status" value="1"/>
</dbReference>
<comment type="cofactor">
    <cofactor evidence="1">
        <name>Mg(2+)</name>
        <dbReference type="ChEBI" id="CHEBI:18420"/>
    </cofactor>
</comment>
<keyword evidence="4" id="KW-0460">Magnesium</keyword>
<keyword evidence="3" id="KW-0378">Hydrolase</keyword>